<dbReference type="RefSeq" id="WP_183108793.1">
    <property type="nucleotide sequence ID" value="NZ_MCIB01000016.1"/>
</dbReference>
<gene>
    <name evidence="1" type="ORF">BET03_12300</name>
</gene>
<keyword evidence="2" id="KW-1185">Reference proteome</keyword>
<name>A0A419T2J5_9FIRM</name>
<sequence length="92" mass="10553">MSKKIAVQGHLNEIKENLIRRGYEVFDINENRDVEAIIYMSDGHEIPYYGQVTNMDQGEDMTGKGAILINANGKSIEEIEYIINNRIYSPLF</sequence>
<dbReference type="Pfam" id="PF03698">
    <property type="entry name" value="UPF0180"/>
    <property type="match status" value="1"/>
</dbReference>
<comment type="caution">
    <text evidence="1">The sequence shown here is derived from an EMBL/GenBank/DDBJ whole genome shotgun (WGS) entry which is preliminary data.</text>
</comment>
<dbReference type="EMBL" id="MCIB01000016">
    <property type="protein sequence ID" value="RKD31672.1"/>
    <property type="molecule type" value="Genomic_DNA"/>
</dbReference>
<accession>A0A419T2J5</accession>
<dbReference type="Proteomes" id="UP000284177">
    <property type="component" value="Unassembled WGS sequence"/>
</dbReference>
<proteinExistence type="predicted"/>
<protein>
    <recommendedName>
        <fullName evidence="3">YkuS family protein</fullName>
    </recommendedName>
</protein>
<organism evidence="1 2">
    <name type="scientific">Thermohalobacter berrensis</name>
    <dbReference type="NCBI Taxonomy" id="99594"/>
    <lineage>
        <taxon>Bacteria</taxon>
        <taxon>Bacillati</taxon>
        <taxon>Bacillota</taxon>
        <taxon>Tissierellia</taxon>
        <taxon>Tissierellales</taxon>
        <taxon>Thermohalobacteraceae</taxon>
        <taxon>Thermohalobacter</taxon>
    </lineage>
</organism>
<evidence type="ECO:0000313" key="1">
    <source>
        <dbReference type="EMBL" id="RKD31672.1"/>
    </source>
</evidence>
<dbReference type="AlphaFoldDB" id="A0A419T2J5"/>
<dbReference type="InterPro" id="IPR005370">
    <property type="entry name" value="UPF0180"/>
</dbReference>
<reference evidence="1 2" key="1">
    <citation type="submission" date="2016-08" db="EMBL/GenBank/DDBJ databases">
        <title>Novel Firmicutes and Novel Genomes.</title>
        <authorList>
            <person name="Poppleton D.I."/>
            <person name="Gribaldo S."/>
        </authorList>
    </citation>
    <scope>NUCLEOTIDE SEQUENCE [LARGE SCALE GENOMIC DNA]</scope>
    <source>
        <strain evidence="1 2">CTT3</strain>
    </source>
</reference>
<evidence type="ECO:0000313" key="2">
    <source>
        <dbReference type="Proteomes" id="UP000284177"/>
    </source>
</evidence>
<evidence type="ECO:0008006" key="3">
    <source>
        <dbReference type="Google" id="ProtNLM"/>
    </source>
</evidence>